<evidence type="ECO:0000256" key="3">
    <source>
        <dbReference type="ARBA" id="ARBA00022448"/>
    </source>
</evidence>
<keyword evidence="5 8" id="KW-0874">Quinone</keyword>
<dbReference type="GO" id="GO:0005886">
    <property type="term" value="C:plasma membrane"/>
    <property type="evidence" value="ECO:0007669"/>
    <property type="project" value="UniProtKB-SubCell"/>
</dbReference>
<sequence>MIPLQYYLIASTALLSVGIFGVLTRKHVIQILLSVELILNAVTINFVAFSLYIIPERPIGQVFAIFVITFAAAKVGVGLAIILAIYKSLRTANIEDIRLLKW</sequence>
<evidence type="ECO:0000256" key="5">
    <source>
        <dbReference type="ARBA" id="ARBA00022719"/>
    </source>
</evidence>
<feature type="transmembrane region" description="Helical" evidence="8">
    <location>
        <begin position="31"/>
        <end position="54"/>
    </location>
</feature>
<keyword evidence="7 8" id="KW-0472">Membrane</keyword>
<dbReference type="FunFam" id="1.10.287.3510:FF:000001">
    <property type="entry name" value="NADH-quinone oxidoreductase subunit K"/>
    <property type="match status" value="1"/>
</dbReference>
<dbReference type="NCBIfam" id="NF004320">
    <property type="entry name" value="PRK05715.1-2"/>
    <property type="match status" value="1"/>
</dbReference>
<dbReference type="PANTHER" id="PTHR11434">
    <property type="entry name" value="NADH-UBIQUINONE OXIDOREDUCTASE SUBUNIT ND4L"/>
    <property type="match status" value="1"/>
</dbReference>
<dbReference type="Proteomes" id="UP000580051">
    <property type="component" value="Unassembled WGS sequence"/>
</dbReference>
<dbReference type="Gene3D" id="1.10.287.3510">
    <property type="match status" value="1"/>
</dbReference>
<dbReference type="InterPro" id="IPR001133">
    <property type="entry name" value="NADH_UbQ_OxRdtase_chain4L/K"/>
</dbReference>
<evidence type="ECO:0000256" key="8">
    <source>
        <dbReference type="HAMAP-Rule" id="MF_01456"/>
    </source>
</evidence>
<evidence type="ECO:0000256" key="6">
    <source>
        <dbReference type="ARBA" id="ARBA00022989"/>
    </source>
</evidence>
<dbReference type="PANTHER" id="PTHR11434:SF16">
    <property type="entry name" value="NADH-UBIQUINONE OXIDOREDUCTASE CHAIN 4L"/>
    <property type="match status" value="1"/>
</dbReference>
<comment type="caution">
    <text evidence="9">The sequence shown here is derived from an EMBL/GenBank/DDBJ whole genome shotgun (WGS) entry which is preliminary data.</text>
</comment>
<proteinExistence type="inferred from homology"/>
<dbReference type="GO" id="GO:0030964">
    <property type="term" value="C:NADH dehydrogenase complex"/>
    <property type="evidence" value="ECO:0007669"/>
    <property type="project" value="TreeGrafter"/>
</dbReference>
<accession>A0A6V8NLU1</accession>
<dbReference type="GO" id="GO:0050136">
    <property type="term" value="F:NADH dehydrogenase (quinone) (non-electrogenic) activity"/>
    <property type="evidence" value="ECO:0007669"/>
    <property type="project" value="UniProtKB-UniRule"/>
</dbReference>
<comment type="similarity">
    <text evidence="2 8">Belongs to the complex I subunit 4L family.</text>
</comment>
<dbReference type="AlphaFoldDB" id="A0A6V8NLU1"/>
<keyword evidence="8" id="KW-1003">Cell membrane</keyword>
<keyword evidence="8" id="KW-0520">NAD</keyword>
<evidence type="ECO:0000256" key="1">
    <source>
        <dbReference type="ARBA" id="ARBA00004141"/>
    </source>
</evidence>
<protein>
    <recommendedName>
        <fullName evidence="8">NADH-quinone oxidoreductase subunit K</fullName>
        <ecNumber evidence="8">7.1.1.-</ecNumber>
    </recommendedName>
    <alternativeName>
        <fullName evidence="8">NADH dehydrogenase I subunit K</fullName>
    </alternativeName>
    <alternativeName>
        <fullName evidence="8">NDH-1 subunit K</fullName>
    </alternativeName>
</protein>
<dbReference type="RefSeq" id="WP_176226339.1">
    <property type="nucleotide sequence ID" value="NZ_BLRV01000025.1"/>
</dbReference>
<dbReference type="InterPro" id="IPR039428">
    <property type="entry name" value="NUOK/Mnh_C1-like"/>
</dbReference>
<dbReference type="GO" id="GO:0042773">
    <property type="term" value="P:ATP synthesis coupled electron transport"/>
    <property type="evidence" value="ECO:0007669"/>
    <property type="project" value="InterPro"/>
</dbReference>
<gene>
    <name evidence="8" type="primary">nuoK</name>
    <name evidence="9" type="ORF">HKBW3S06_00431</name>
</gene>
<dbReference type="EC" id="7.1.1.-" evidence="8"/>
<reference evidence="9 10" key="1">
    <citation type="journal article" date="2020" name="Front. Microbiol.">
        <title>Single-cell genomics of novel Actinobacteria with the Wood-Ljungdahl pathway discovered in a serpentinizing system.</title>
        <authorList>
            <person name="Merino N."/>
            <person name="Kawai M."/>
            <person name="Boyd E.S."/>
            <person name="Colman D.R."/>
            <person name="McGlynn S.E."/>
            <person name="Nealson K.H."/>
            <person name="Kurokawa K."/>
            <person name="Hongoh Y."/>
        </authorList>
    </citation>
    <scope>NUCLEOTIDE SEQUENCE [LARGE SCALE GENOMIC DNA]</scope>
    <source>
        <strain evidence="9 10">S06</strain>
    </source>
</reference>
<comment type="catalytic activity">
    <reaction evidence="8">
        <text>a quinone + NADH + 5 H(+)(in) = a quinol + NAD(+) + 4 H(+)(out)</text>
        <dbReference type="Rhea" id="RHEA:57888"/>
        <dbReference type="ChEBI" id="CHEBI:15378"/>
        <dbReference type="ChEBI" id="CHEBI:24646"/>
        <dbReference type="ChEBI" id="CHEBI:57540"/>
        <dbReference type="ChEBI" id="CHEBI:57945"/>
        <dbReference type="ChEBI" id="CHEBI:132124"/>
    </reaction>
</comment>
<comment type="function">
    <text evidence="8">NDH-1 shuttles electrons from NADH, via FMN and iron-sulfur (Fe-S) centers, to quinones in the respiratory chain. The immediate electron acceptor for the enzyme in this species is believed to be a menaquinone. Couples the redox reaction to proton translocation (for every two electrons transferred, four hydrogen ions are translocated across the cytoplasmic membrane), and thus conserves the redox energy in a proton gradient.</text>
</comment>
<keyword evidence="6 8" id="KW-1133">Transmembrane helix</keyword>
<evidence type="ECO:0000313" key="9">
    <source>
        <dbReference type="EMBL" id="GFP21205.1"/>
    </source>
</evidence>
<keyword evidence="8" id="KW-1278">Translocase</keyword>
<evidence type="ECO:0000256" key="4">
    <source>
        <dbReference type="ARBA" id="ARBA00022692"/>
    </source>
</evidence>
<comment type="subcellular location">
    <subcellularLocation>
        <location evidence="8">Cell membrane</location>
        <topology evidence="8">Multi-pass membrane protein</topology>
    </subcellularLocation>
    <subcellularLocation>
        <location evidence="1">Membrane</location>
        <topology evidence="1">Multi-pass membrane protein</topology>
    </subcellularLocation>
</comment>
<evidence type="ECO:0000313" key="10">
    <source>
        <dbReference type="Proteomes" id="UP000580051"/>
    </source>
</evidence>
<evidence type="ECO:0000256" key="2">
    <source>
        <dbReference type="ARBA" id="ARBA00010519"/>
    </source>
</evidence>
<feature type="transmembrane region" description="Helical" evidence="8">
    <location>
        <begin position="60"/>
        <end position="86"/>
    </location>
</feature>
<dbReference type="NCBIfam" id="NF004323">
    <property type="entry name" value="PRK05715.1-5"/>
    <property type="match status" value="1"/>
</dbReference>
<dbReference type="GO" id="GO:0048038">
    <property type="term" value="F:quinone binding"/>
    <property type="evidence" value="ECO:0007669"/>
    <property type="project" value="UniProtKB-KW"/>
</dbReference>
<name>A0A6V8NLU1_9ACTN</name>
<comment type="subunit">
    <text evidence="8">NDH-1 is composed of 14 different subunits. Subunits NuoA, H, J, K, L, M, N constitute the membrane sector of the complex.</text>
</comment>
<feature type="transmembrane region" description="Helical" evidence="8">
    <location>
        <begin position="6"/>
        <end position="24"/>
    </location>
</feature>
<keyword evidence="3 8" id="KW-0813">Transport</keyword>
<evidence type="ECO:0000256" key="7">
    <source>
        <dbReference type="ARBA" id="ARBA00023136"/>
    </source>
</evidence>
<dbReference type="HAMAP" id="MF_01456">
    <property type="entry name" value="NDH1_NuoK"/>
    <property type="match status" value="1"/>
</dbReference>
<organism evidence="9 10">
    <name type="scientific">Candidatus Hakubella thermalkaliphila</name>
    <dbReference type="NCBI Taxonomy" id="2754717"/>
    <lineage>
        <taxon>Bacteria</taxon>
        <taxon>Bacillati</taxon>
        <taxon>Actinomycetota</taxon>
        <taxon>Actinomycetota incertae sedis</taxon>
        <taxon>Candidatus Hakubellales</taxon>
        <taxon>Candidatus Hakubellaceae</taxon>
        <taxon>Candidatus Hakubella</taxon>
    </lineage>
</organism>
<dbReference type="Pfam" id="PF00420">
    <property type="entry name" value="Oxidored_q2"/>
    <property type="match status" value="1"/>
</dbReference>
<dbReference type="EMBL" id="BLRV01000025">
    <property type="protein sequence ID" value="GFP21205.1"/>
    <property type="molecule type" value="Genomic_DNA"/>
</dbReference>
<keyword evidence="4 8" id="KW-0812">Transmembrane</keyword>